<comment type="caution">
    <text evidence="1">The sequence shown here is derived from an EMBL/GenBank/DDBJ whole genome shotgun (WGS) entry which is preliminary data.</text>
</comment>
<name>A0ABM9DEL6_9HYPH</name>
<accession>A0ABM9DEL6</accession>
<evidence type="ECO:0000313" key="2">
    <source>
        <dbReference type="Proteomes" id="UP001152604"/>
    </source>
</evidence>
<sequence length="128" mass="14015">MPDLTQVALDLAAAFVLAITPGPRRLYVVARSLAGSRPDCVQQARRRVALVQGRTAARPGWIQRLREGRGGAMIALGIGRYEEAACHISLAPDRRSISPGWLLRGSSWIALSHLRSFRLADQCSQEAR</sequence>
<evidence type="ECO:0008006" key="3">
    <source>
        <dbReference type="Google" id="ProtNLM"/>
    </source>
</evidence>
<protein>
    <recommendedName>
        <fullName evidence="3">Lasso peptide biosynthesis B2 protein</fullName>
    </recommendedName>
</protein>
<reference evidence="1" key="1">
    <citation type="submission" date="2022-03" db="EMBL/GenBank/DDBJ databases">
        <authorList>
            <person name="Brunel B."/>
        </authorList>
    </citation>
    <scope>NUCLEOTIDE SEQUENCE</scope>
    <source>
        <strain evidence="1">STM4922sample</strain>
    </source>
</reference>
<dbReference type="EMBL" id="CAKXZS010000001">
    <property type="protein sequence ID" value="CAH2394220.1"/>
    <property type="molecule type" value="Genomic_DNA"/>
</dbReference>
<evidence type="ECO:0000313" key="1">
    <source>
        <dbReference type="EMBL" id="CAH2394220.1"/>
    </source>
</evidence>
<organism evidence="1 2">
    <name type="scientific">Mesorhizobium ventifaucium</name>
    <dbReference type="NCBI Taxonomy" id="666020"/>
    <lineage>
        <taxon>Bacteria</taxon>
        <taxon>Pseudomonadati</taxon>
        <taxon>Pseudomonadota</taxon>
        <taxon>Alphaproteobacteria</taxon>
        <taxon>Hyphomicrobiales</taxon>
        <taxon>Phyllobacteriaceae</taxon>
        <taxon>Mesorhizobium</taxon>
    </lineage>
</organism>
<gene>
    <name evidence="1" type="ORF">MES4922_10133</name>
</gene>
<proteinExistence type="predicted"/>
<dbReference type="Proteomes" id="UP001152604">
    <property type="component" value="Unassembled WGS sequence"/>
</dbReference>
<keyword evidence="2" id="KW-1185">Reference proteome</keyword>